<evidence type="ECO:0000313" key="2">
    <source>
        <dbReference type="Proteomes" id="UP001519289"/>
    </source>
</evidence>
<organism evidence="1 2">
    <name type="scientific">Symbiobacterium terraclitae</name>
    <dbReference type="NCBI Taxonomy" id="557451"/>
    <lineage>
        <taxon>Bacteria</taxon>
        <taxon>Bacillati</taxon>
        <taxon>Bacillota</taxon>
        <taxon>Clostridia</taxon>
        <taxon>Eubacteriales</taxon>
        <taxon>Symbiobacteriaceae</taxon>
        <taxon>Symbiobacterium</taxon>
    </lineage>
</organism>
<evidence type="ECO:0000313" key="1">
    <source>
        <dbReference type="EMBL" id="MBP2018573.1"/>
    </source>
</evidence>
<reference evidence="1 2" key="1">
    <citation type="submission" date="2021-03" db="EMBL/GenBank/DDBJ databases">
        <title>Genomic Encyclopedia of Type Strains, Phase IV (KMG-IV): sequencing the most valuable type-strain genomes for metagenomic binning, comparative biology and taxonomic classification.</title>
        <authorList>
            <person name="Goeker M."/>
        </authorList>
    </citation>
    <scope>NUCLEOTIDE SEQUENCE [LARGE SCALE GENOMIC DNA]</scope>
    <source>
        <strain evidence="1 2">DSM 27138</strain>
    </source>
</reference>
<keyword evidence="2" id="KW-1185">Reference proteome</keyword>
<proteinExistence type="predicted"/>
<dbReference type="Proteomes" id="UP001519289">
    <property type="component" value="Unassembled WGS sequence"/>
</dbReference>
<comment type="caution">
    <text evidence="1">The sequence shown here is derived from an EMBL/GenBank/DDBJ whole genome shotgun (WGS) entry which is preliminary data.</text>
</comment>
<accession>A0ABS4JSU7</accession>
<protein>
    <submittedName>
        <fullName evidence="1">Uncharacterized protein</fullName>
    </submittedName>
</protein>
<gene>
    <name evidence="1" type="ORF">J2Z79_001988</name>
</gene>
<name>A0ABS4JSU7_9FIRM</name>
<dbReference type="EMBL" id="JAGGLG010000014">
    <property type="protein sequence ID" value="MBP2018573.1"/>
    <property type="molecule type" value="Genomic_DNA"/>
</dbReference>
<sequence>MGDNELNLMIRTVAKAIASRIDLPEVRPGKHEIWLTFIRRTGPSDERVLPGRKRVLSVTTGPELLYAVAREVVLTVFGDEVQVVKDLPNLKIRLLDHRADVHLPGAPPLDQAGQIWLRVTVRRYEPGLLERIFGERTEAV</sequence>